<dbReference type="GO" id="GO:0071040">
    <property type="term" value="P:nuclear polyadenylation-dependent antisense transcript catabolic process"/>
    <property type="evidence" value="ECO:0007669"/>
    <property type="project" value="EnsemblFungi"/>
</dbReference>
<dbReference type="STRING" id="576137.A0A1L7WGC5"/>
<dbReference type="AlphaFoldDB" id="A0A1L7WGC5"/>
<reference evidence="5 6" key="1">
    <citation type="submission" date="2016-03" db="EMBL/GenBank/DDBJ databases">
        <authorList>
            <person name="Ploux O."/>
        </authorList>
    </citation>
    <scope>NUCLEOTIDE SEQUENCE [LARGE SCALE GENOMIC DNA]</scope>
    <source>
        <strain evidence="5 6">UAMH 11012</strain>
    </source>
</reference>
<evidence type="ECO:0000256" key="2">
    <source>
        <dbReference type="PROSITE-ProRule" id="PRU00176"/>
    </source>
</evidence>
<feature type="region of interest" description="Disordered" evidence="3">
    <location>
        <begin position="1"/>
        <end position="33"/>
    </location>
</feature>
<evidence type="ECO:0000259" key="4">
    <source>
        <dbReference type="PROSITE" id="PS50102"/>
    </source>
</evidence>
<feature type="region of interest" description="Disordered" evidence="3">
    <location>
        <begin position="162"/>
        <end position="252"/>
    </location>
</feature>
<dbReference type="GO" id="GO:0000775">
    <property type="term" value="C:chromosome, centromeric region"/>
    <property type="evidence" value="ECO:0007669"/>
    <property type="project" value="EnsemblFungi"/>
</dbReference>
<dbReference type="GO" id="GO:0003729">
    <property type="term" value="F:mRNA binding"/>
    <property type="evidence" value="ECO:0007669"/>
    <property type="project" value="TreeGrafter"/>
</dbReference>
<dbReference type="SMART" id="SM00360">
    <property type="entry name" value="RRM"/>
    <property type="match status" value="1"/>
</dbReference>
<sequence>MSGKLDKSLDEIISTQRTSARGRGNRVRTRRSAAGKAAVAAPVGGIKKTVKGAKGAGKSVPTGPSGLGNGEGRILVSGLPKDITEQMIKDYFGKSIGPVKRVEISYGPGGTSRGIATIVFARSDMATKAVETLHGIPVDGKPIKVELIINAVLAKAIPAPKGLSERISQPRSQPKSAAAPKKNEAATRGKAGRGRGGKARNSRPAKKTAEELDSEMVDYWNNGAAATEGEGAANGAVQVATNGDATMDDEIL</sequence>
<dbReference type="PROSITE" id="PS50102">
    <property type="entry name" value="RRM"/>
    <property type="match status" value="1"/>
</dbReference>
<dbReference type="InterPro" id="IPR025715">
    <property type="entry name" value="FoP_C"/>
</dbReference>
<proteinExistence type="predicted"/>
<dbReference type="InterPro" id="IPR035979">
    <property type="entry name" value="RBD_domain_sf"/>
</dbReference>
<evidence type="ECO:0000313" key="5">
    <source>
        <dbReference type="EMBL" id="CZR51830.1"/>
    </source>
</evidence>
<feature type="compositionally biased region" description="Polar residues" evidence="3">
    <location>
        <begin position="166"/>
        <end position="175"/>
    </location>
</feature>
<dbReference type="InterPro" id="IPR051229">
    <property type="entry name" value="ALYREF_mRNA_export"/>
</dbReference>
<dbReference type="OrthoDB" id="346839at2759"/>
<keyword evidence="1 2" id="KW-0694">RNA-binding</keyword>
<evidence type="ECO:0000256" key="3">
    <source>
        <dbReference type="SAM" id="MobiDB-lite"/>
    </source>
</evidence>
<dbReference type="SUPFAM" id="SSF54928">
    <property type="entry name" value="RNA-binding domain, RBD"/>
    <property type="match status" value="1"/>
</dbReference>
<dbReference type="Gene3D" id="3.30.70.330">
    <property type="match status" value="1"/>
</dbReference>
<accession>A0A1L7WGC5</accession>
<dbReference type="Pfam" id="PF13865">
    <property type="entry name" value="FoP_duplication"/>
    <property type="match status" value="1"/>
</dbReference>
<feature type="region of interest" description="Disordered" evidence="3">
    <location>
        <begin position="51"/>
        <end position="71"/>
    </location>
</feature>
<evidence type="ECO:0000313" key="6">
    <source>
        <dbReference type="Proteomes" id="UP000184330"/>
    </source>
</evidence>
<feature type="compositionally biased region" description="Basic residues" evidence="3">
    <location>
        <begin position="190"/>
        <end position="206"/>
    </location>
</feature>
<dbReference type="GO" id="GO:0005634">
    <property type="term" value="C:nucleus"/>
    <property type="evidence" value="ECO:0007669"/>
    <property type="project" value="EnsemblFungi"/>
</dbReference>
<dbReference type="EMBL" id="FJOG01000002">
    <property type="protein sequence ID" value="CZR51830.1"/>
    <property type="molecule type" value="Genomic_DNA"/>
</dbReference>
<dbReference type="GO" id="GO:0140746">
    <property type="term" value="P:siRNA catabolic process"/>
    <property type="evidence" value="ECO:0007669"/>
    <property type="project" value="EnsemblFungi"/>
</dbReference>
<feature type="compositionally biased region" description="Basic and acidic residues" evidence="3">
    <location>
        <begin position="1"/>
        <end position="10"/>
    </location>
</feature>
<dbReference type="GO" id="GO:0000791">
    <property type="term" value="C:euchromatin"/>
    <property type="evidence" value="ECO:0007669"/>
    <property type="project" value="EnsemblFungi"/>
</dbReference>
<protein>
    <submittedName>
        <fullName evidence="5">Related to RNA annealing protein</fullName>
    </submittedName>
</protein>
<feature type="domain" description="RRM" evidence="4">
    <location>
        <begin position="72"/>
        <end position="150"/>
    </location>
</feature>
<dbReference type="InterPro" id="IPR000504">
    <property type="entry name" value="RRM_dom"/>
</dbReference>
<gene>
    <name evidence="5" type="ORF">PAC_01707</name>
</gene>
<keyword evidence="6" id="KW-1185">Reference proteome</keyword>
<dbReference type="PANTHER" id="PTHR19965:SF35">
    <property type="entry name" value="RNA ANNEALING PROTEIN YRA1"/>
    <property type="match status" value="1"/>
</dbReference>
<feature type="compositionally biased region" description="Low complexity" evidence="3">
    <location>
        <begin position="221"/>
        <end position="236"/>
    </location>
</feature>
<feature type="compositionally biased region" description="Basic residues" evidence="3">
    <location>
        <begin position="23"/>
        <end position="33"/>
    </location>
</feature>
<name>A0A1L7WGC5_9HELO</name>
<dbReference type="PANTHER" id="PTHR19965">
    <property type="entry name" value="RNA AND EXPORT FACTOR BINDING PROTEIN"/>
    <property type="match status" value="1"/>
</dbReference>
<dbReference type="Proteomes" id="UP000184330">
    <property type="component" value="Unassembled WGS sequence"/>
</dbReference>
<dbReference type="SMART" id="SM01218">
    <property type="entry name" value="FoP_duplication"/>
    <property type="match status" value="1"/>
</dbReference>
<dbReference type="Pfam" id="PF00076">
    <property type="entry name" value="RRM_1"/>
    <property type="match status" value="1"/>
</dbReference>
<organism evidence="5 6">
    <name type="scientific">Phialocephala subalpina</name>
    <dbReference type="NCBI Taxonomy" id="576137"/>
    <lineage>
        <taxon>Eukaryota</taxon>
        <taxon>Fungi</taxon>
        <taxon>Dikarya</taxon>
        <taxon>Ascomycota</taxon>
        <taxon>Pezizomycotina</taxon>
        <taxon>Leotiomycetes</taxon>
        <taxon>Helotiales</taxon>
        <taxon>Mollisiaceae</taxon>
        <taxon>Phialocephala</taxon>
        <taxon>Phialocephala fortinii species complex</taxon>
    </lineage>
</organism>
<evidence type="ECO:0000256" key="1">
    <source>
        <dbReference type="ARBA" id="ARBA00022884"/>
    </source>
</evidence>
<dbReference type="InterPro" id="IPR012677">
    <property type="entry name" value="Nucleotide-bd_a/b_plait_sf"/>
</dbReference>